<keyword evidence="1" id="KW-0812">Transmembrane</keyword>
<dbReference type="Proteomes" id="UP000011116">
    <property type="component" value="Chromosome 3H"/>
</dbReference>
<accession>A0A8I7BAW2</accession>
<organism evidence="2 3">
    <name type="scientific">Hordeum vulgare subsp. vulgare</name>
    <name type="common">Domesticated barley</name>
    <dbReference type="NCBI Taxonomy" id="112509"/>
    <lineage>
        <taxon>Eukaryota</taxon>
        <taxon>Viridiplantae</taxon>
        <taxon>Streptophyta</taxon>
        <taxon>Embryophyta</taxon>
        <taxon>Tracheophyta</taxon>
        <taxon>Spermatophyta</taxon>
        <taxon>Magnoliopsida</taxon>
        <taxon>Liliopsida</taxon>
        <taxon>Poales</taxon>
        <taxon>Poaceae</taxon>
        <taxon>BOP clade</taxon>
        <taxon>Pooideae</taxon>
        <taxon>Triticodae</taxon>
        <taxon>Triticeae</taxon>
        <taxon>Hordeinae</taxon>
        <taxon>Hordeum</taxon>
    </lineage>
</organism>
<feature type="transmembrane region" description="Helical" evidence="1">
    <location>
        <begin position="397"/>
        <end position="422"/>
    </location>
</feature>
<reference evidence="3" key="1">
    <citation type="journal article" date="2012" name="Nature">
        <title>A physical, genetic and functional sequence assembly of the barley genome.</title>
        <authorList>
            <consortium name="The International Barley Genome Sequencing Consortium"/>
            <person name="Mayer K.F."/>
            <person name="Waugh R."/>
            <person name="Brown J.W."/>
            <person name="Schulman A."/>
            <person name="Langridge P."/>
            <person name="Platzer M."/>
            <person name="Fincher G.B."/>
            <person name="Muehlbauer G.J."/>
            <person name="Sato K."/>
            <person name="Close T.J."/>
            <person name="Wise R.P."/>
            <person name="Stein N."/>
        </authorList>
    </citation>
    <scope>NUCLEOTIDE SEQUENCE [LARGE SCALE GENOMIC DNA]</scope>
    <source>
        <strain evidence="3">cv. Morex</strain>
    </source>
</reference>
<name>A0A8I7BAW2_HORVV</name>
<keyword evidence="1" id="KW-1133">Transmembrane helix</keyword>
<dbReference type="Gramene" id="HORVU.MOREX.r3.3HG0311040.1">
    <property type="protein sequence ID" value="HORVU.MOREX.r3.3HG0311040.1"/>
    <property type="gene ID" value="HORVU.MOREX.r3.3HG0311040"/>
</dbReference>
<feature type="transmembrane region" description="Helical" evidence="1">
    <location>
        <begin position="222"/>
        <end position="243"/>
    </location>
</feature>
<dbReference type="Gramene" id="HORVU.MOREX.r2.3HG0259760.1">
    <property type="protein sequence ID" value="HORVU.MOREX.r2.3HG0259760.1"/>
    <property type="gene ID" value="HORVU.MOREX.r2.3HG0259760"/>
</dbReference>
<feature type="transmembrane region" description="Helical" evidence="1">
    <location>
        <begin position="32"/>
        <end position="49"/>
    </location>
</feature>
<proteinExistence type="predicted"/>
<reference evidence="2" key="3">
    <citation type="submission" date="2022-01" db="UniProtKB">
        <authorList>
            <consortium name="EnsemblPlants"/>
        </authorList>
    </citation>
    <scope>IDENTIFICATION</scope>
    <source>
        <strain evidence="2">subsp. vulgare</strain>
    </source>
</reference>
<feature type="transmembrane region" description="Helical" evidence="1">
    <location>
        <begin position="112"/>
        <end position="133"/>
    </location>
</feature>
<feature type="transmembrane region" description="Helical" evidence="1">
    <location>
        <begin position="363"/>
        <end position="385"/>
    </location>
</feature>
<sequence length="434" mass="48034">MPERQQSGPLDLTKRSQYSTVDRQLLQYFKRSASGIIFPMMVGFLPITFCRSTRNATIAFSFSALLSLVVNTTPLLFADKMCRKCCATPGGVGHGHDEELVEDCHRHRIRCLCIAVFASNVLLMVTAACLTAVLNVIYLYLAAAVVFLVVAPYACHIEASTRNTVTWGIVQYEEFQDDIRYFFDLSSEATQAAFLGLPATLFSQLRRTECRHSVGVRAPEVLTMYTVLFGLFIMLVCSVPLAADFKETREKFVRVFIRYSTYALLALLSAVAFLAAIEVLQAYIVLAFVLVLGAFLGGLFWHVNRAPRPPGTGRRTGEGDTAGVVARRRRSLVWFGFCPAMFGALMASYSRSVSGEGPGFSKLYRACVFFIFVSLIANLTRMLLVHEVHDEDGEAPLLLISGLVNVFLMALTVLLVVLVALLQPQQIQNTFVLA</sequence>
<keyword evidence="3" id="KW-1185">Reference proteome</keyword>
<evidence type="ECO:0000313" key="3">
    <source>
        <dbReference type="Proteomes" id="UP000011116"/>
    </source>
</evidence>
<feature type="transmembrane region" description="Helical" evidence="1">
    <location>
        <begin position="332"/>
        <end position="351"/>
    </location>
</feature>
<feature type="transmembrane region" description="Helical" evidence="1">
    <location>
        <begin position="55"/>
        <end position="77"/>
    </location>
</feature>
<evidence type="ECO:0000313" key="2">
    <source>
        <dbReference type="EnsemblPlants" id="HORVU.MOREX.r3.3HG0311040.1"/>
    </source>
</evidence>
<evidence type="ECO:0000256" key="1">
    <source>
        <dbReference type="SAM" id="Phobius"/>
    </source>
</evidence>
<keyword evidence="1" id="KW-0472">Membrane</keyword>
<dbReference type="AlphaFoldDB" id="A0A8I7BAW2"/>
<dbReference type="EnsemblPlants" id="HORVU.MOREX.r3.3HG0311040.1">
    <property type="protein sequence ID" value="HORVU.MOREX.r3.3HG0311040.1"/>
    <property type="gene ID" value="HORVU.MOREX.r3.3HG0311040"/>
</dbReference>
<protein>
    <submittedName>
        <fullName evidence="2">Uncharacterized protein</fullName>
    </submittedName>
</protein>
<feature type="transmembrane region" description="Helical" evidence="1">
    <location>
        <begin position="283"/>
        <end position="301"/>
    </location>
</feature>
<reference evidence="2" key="2">
    <citation type="submission" date="2020-10" db="EMBL/GenBank/DDBJ databases">
        <authorList>
            <person name="Scholz U."/>
            <person name="Mascher M."/>
            <person name="Fiebig A."/>
        </authorList>
    </citation>
    <scope>NUCLEOTIDE SEQUENCE [LARGE SCALE GENOMIC DNA]</scope>
    <source>
        <strain evidence="2">cv. Morex</strain>
    </source>
</reference>
<feature type="transmembrane region" description="Helical" evidence="1">
    <location>
        <begin position="255"/>
        <end position="277"/>
    </location>
</feature>